<dbReference type="STRING" id="624147.SAMN04487970_10806"/>
<dbReference type="Proteomes" id="UP000198601">
    <property type="component" value="Unassembled WGS sequence"/>
</dbReference>
<name>A0A1G4TYT5_9BACL</name>
<dbReference type="EMBL" id="FMTT01000080">
    <property type="protein sequence ID" value="SCW86520.1"/>
    <property type="molecule type" value="Genomic_DNA"/>
</dbReference>
<reference evidence="2" key="1">
    <citation type="submission" date="2016-10" db="EMBL/GenBank/DDBJ databases">
        <authorList>
            <person name="Varghese N."/>
            <person name="Submissions S."/>
        </authorList>
    </citation>
    <scope>NUCLEOTIDE SEQUENCE [LARGE SCALE GENOMIC DNA]</scope>
    <source>
        <strain evidence="2">CGMCC 1.8946</strain>
    </source>
</reference>
<gene>
    <name evidence="1" type="ORF">SAMN04487970_10806</name>
</gene>
<evidence type="ECO:0000313" key="1">
    <source>
        <dbReference type="EMBL" id="SCW86520.1"/>
    </source>
</evidence>
<sequence length="110" mass="12185">MGAALALLANANSPVRRCLPPELQEITDRLCVELPGEPSRARRLELLSQLEETLLRERAVILWYRWQQSASYPPGLGDVSISSLGWVDYRKLWFDGCQESGGTGTPGSRG</sequence>
<proteinExistence type="predicted"/>
<protein>
    <submittedName>
        <fullName evidence="1">Uncharacterized protein</fullName>
    </submittedName>
</protein>
<organism evidence="1 2">
    <name type="scientific">Paenibacillus tianmuensis</name>
    <dbReference type="NCBI Taxonomy" id="624147"/>
    <lineage>
        <taxon>Bacteria</taxon>
        <taxon>Bacillati</taxon>
        <taxon>Bacillota</taxon>
        <taxon>Bacilli</taxon>
        <taxon>Bacillales</taxon>
        <taxon>Paenibacillaceae</taxon>
        <taxon>Paenibacillus</taxon>
    </lineage>
</organism>
<keyword evidence="2" id="KW-1185">Reference proteome</keyword>
<dbReference type="SUPFAM" id="SSF53850">
    <property type="entry name" value="Periplasmic binding protein-like II"/>
    <property type="match status" value="1"/>
</dbReference>
<accession>A0A1G4TYT5</accession>
<evidence type="ECO:0000313" key="2">
    <source>
        <dbReference type="Proteomes" id="UP000198601"/>
    </source>
</evidence>
<dbReference type="AlphaFoldDB" id="A0A1G4TYT5"/>